<sequence length="135" mass="14390">MKSGLYDASTNKSVPETIYYYHTNLYPVCTGAATACCIGISVGGASATVETGPTGTAEALCGLCVLGKPVTRFCLTDTRRSRDRSFLQTGCRFLVLHLRTSTGVKIEACSIETAPCGVCVRAKSEAYNCETDTRK</sequence>
<gene>
    <name evidence="1" type="ORF">DPMN_142835</name>
</gene>
<accession>A0A9D4JL46</accession>
<name>A0A9D4JL46_DREPO</name>
<dbReference type="EMBL" id="JAIWYP010000006">
    <property type="protein sequence ID" value="KAH3814339.1"/>
    <property type="molecule type" value="Genomic_DNA"/>
</dbReference>
<evidence type="ECO:0000313" key="2">
    <source>
        <dbReference type="Proteomes" id="UP000828390"/>
    </source>
</evidence>
<dbReference type="Proteomes" id="UP000828390">
    <property type="component" value="Unassembled WGS sequence"/>
</dbReference>
<protein>
    <submittedName>
        <fullName evidence="1">Uncharacterized protein</fullName>
    </submittedName>
</protein>
<keyword evidence="2" id="KW-1185">Reference proteome</keyword>
<proteinExistence type="predicted"/>
<reference evidence="1" key="1">
    <citation type="journal article" date="2019" name="bioRxiv">
        <title>The Genome of the Zebra Mussel, Dreissena polymorpha: A Resource for Invasive Species Research.</title>
        <authorList>
            <person name="McCartney M.A."/>
            <person name="Auch B."/>
            <person name="Kono T."/>
            <person name="Mallez S."/>
            <person name="Zhang Y."/>
            <person name="Obille A."/>
            <person name="Becker A."/>
            <person name="Abrahante J.E."/>
            <person name="Garbe J."/>
            <person name="Badalamenti J.P."/>
            <person name="Herman A."/>
            <person name="Mangelson H."/>
            <person name="Liachko I."/>
            <person name="Sullivan S."/>
            <person name="Sone E.D."/>
            <person name="Koren S."/>
            <person name="Silverstein K.A.T."/>
            <person name="Beckman K.B."/>
            <person name="Gohl D.M."/>
        </authorList>
    </citation>
    <scope>NUCLEOTIDE SEQUENCE</scope>
    <source>
        <strain evidence="1">Duluth1</strain>
        <tissue evidence="1">Whole animal</tissue>
    </source>
</reference>
<comment type="caution">
    <text evidence="1">The sequence shown here is derived from an EMBL/GenBank/DDBJ whole genome shotgun (WGS) entry which is preliminary data.</text>
</comment>
<dbReference type="AlphaFoldDB" id="A0A9D4JL46"/>
<reference evidence="1" key="2">
    <citation type="submission" date="2020-11" db="EMBL/GenBank/DDBJ databases">
        <authorList>
            <person name="McCartney M.A."/>
            <person name="Auch B."/>
            <person name="Kono T."/>
            <person name="Mallez S."/>
            <person name="Becker A."/>
            <person name="Gohl D.M."/>
            <person name="Silverstein K.A.T."/>
            <person name="Koren S."/>
            <person name="Bechman K.B."/>
            <person name="Herman A."/>
            <person name="Abrahante J.E."/>
            <person name="Garbe J."/>
        </authorList>
    </citation>
    <scope>NUCLEOTIDE SEQUENCE</scope>
    <source>
        <strain evidence="1">Duluth1</strain>
        <tissue evidence="1">Whole animal</tissue>
    </source>
</reference>
<evidence type="ECO:0000313" key="1">
    <source>
        <dbReference type="EMBL" id="KAH3814339.1"/>
    </source>
</evidence>
<organism evidence="1 2">
    <name type="scientific">Dreissena polymorpha</name>
    <name type="common">Zebra mussel</name>
    <name type="synonym">Mytilus polymorpha</name>
    <dbReference type="NCBI Taxonomy" id="45954"/>
    <lineage>
        <taxon>Eukaryota</taxon>
        <taxon>Metazoa</taxon>
        <taxon>Spiralia</taxon>
        <taxon>Lophotrochozoa</taxon>
        <taxon>Mollusca</taxon>
        <taxon>Bivalvia</taxon>
        <taxon>Autobranchia</taxon>
        <taxon>Heteroconchia</taxon>
        <taxon>Euheterodonta</taxon>
        <taxon>Imparidentia</taxon>
        <taxon>Neoheterodontei</taxon>
        <taxon>Myida</taxon>
        <taxon>Dreissenoidea</taxon>
        <taxon>Dreissenidae</taxon>
        <taxon>Dreissena</taxon>
    </lineage>
</organism>